<dbReference type="EMBL" id="CAEX01002211">
    <property type="protein sequence ID" value="CCD18935.1"/>
    <property type="molecule type" value="Genomic_DNA"/>
</dbReference>
<evidence type="ECO:0000256" key="1">
    <source>
        <dbReference type="SAM" id="MobiDB-lite"/>
    </source>
</evidence>
<dbReference type="Proteomes" id="UP000009027">
    <property type="component" value="Unassembled WGS sequence"/>
</dbReference>
<accession>F9WN21</accession>
<name>F9WN21_TRYVY</name>
<feature type="non-terminal residue" evidence="2">
    <location>
        <position position="298"/>
    </location>
</feature>
<feature type="compositionally biased region" description="Basic and acidic residues" evidence="1">
    <location>
        <begin position="11"/>
        <end position="22"/>
    </location>
</feature>
<protein>
    <submittedName>
        <fullName evidence="2">Uncharacterized protein</fullName>
    </submittedName>
</protein>
<feature type="region of interest" description="Disordered" evidence="1">
    <location>
        <begin position="1"/>
        <end position="35"/>
    </location>
</feature>
<keyword evidence="3" id="KW-1185">Reference proteome</keyword>
<sequence>MARATSGDLEEGGRATRRDAGHTLRSSQQREYGGRGRAAGQIFRFFAQSADSKMVGATRGHHAAAVAVSFLLATILRGGRAGNPSKGETAEDFAAACRLYMDATGATGTAQRLAAQVKAASGREEALAQEIRQLVSGMEGTDKALAAALAGPTLTHDQVEEKGATSKSMNETAEALAKKIGVAARKAMTGGITLTNETKDAKVTSRLGSSDSNTAAFAPDGTTSEGEDLAHIVIMLCNHGTTANACGGSSGNLCPCVNRVHKDHNRDAAVRSKKWTGIKASGGINVDGAGEAYGKNWA</sequence>
<gene>
    <name evidence="2" type="ORF">TvY486_0016480</name>
</gene>
<dbReference type="AlphaFoldDB" id="F9WN21"/>
<evidence type="ECO:0000313" key="3">
    <source>
        <dbReference type="Proteomes" id="UP000009027"/>
    </source>
</evidence>
<reference evidence="2 3" key="1">
    <citation type="journal article" date="2012" name="Proc. Natl. Acad. Sci. U.S.A.">
        <title>Antigenic diversity is generated by distinct evolutionary mechanisms in African trypanosome species.</title>
        <authorList>
            <person name="Jackson A.P."/>
            <person name="Berry A."/>
            <person name="Aslett M."/>
            <person name="Allison H.C."/>
            <person name="Burton P."/>
            <person name="Vavrova-Anderson J."/>
            <person name="Brown R."/>
            <person name="Browne H."/>
            <person name="Corton N."/>
            <person name="Hauser H."/>
            <person name="Gamble J."/>
            <person name="Gilderthorp R."/>
            <person name="Marcello L."/>
            <person name="McQuillan J."/>
            <person name="Otto T.D."/>
            <person name="Quail M.A."/>
            <person name="Sanders M.J."/>
            <person name="van Tonder A."/>
            <person name="Ginger M.L."/>
            <person name="Field M.C."/>
            <person name="Barry J.D."/>
            <person name="Hertz-Fowler C."/>
            <person name="Berriman M."/>
        </authorList>
    </citation>
    <scope>NUCLEOTIDE SEQUENCE</scope>
    <source>
        <strain evidence="2 3">Y486</strain>
    </source>
</reference>
<proteinExistence type="predicted"/>
<evidence type="ECO:0000313" key="2">
    <source>
        <dbReference type="EMBL" id="CCD18935.1"/>
    </source>
</evidence>
<organism evidence="2 3">
    <name type="scientific">Trypanosoma vivax (strain Y486)</name>
    <dbReference type="NCBI Taxonomy" id="1055687"/>
    <lineage>
        <taxon>Eukaryota</taxon>
        <taxon>Discoba</taxon>
        <taxon>Euglenozoa</taxon>
        <taxon>Kinetoplastea</taxon>
        <taxon>Metakinetoplastina</taxon>
        <taxon>Trypanosomatida</taxon>
        <taxon>Trypanosomatidae</taxon>
        <taxon>Trypanosoma</taxon>
        <taxon>Duttonella</taxon>
    </lineage>
</organism>